<feature type="region of interest" description="Disordered" evidence="3">
    <location>
        <begin position="56"/>
        <end position="86"/>
    </location>
</feature>
<evidence type="ECO:0000313" key="6">
    <source>
        <dbReference type="Proteomes" id="UP001497383"/>
    </source>
</evidence>
<feature type="compositionally biased region" description="Low complexity" evidence="3">
    <location>
        <begin position="198"/>
        <end position="227"/>
    </location>
</feature>
<dbReference type="PROSITE" id="PS50002">
    <property type="entry name" value="SH3"/>
    <property type="match status" value="1"/>
</dbReference>
<organism evidence="5 6">
    <name type="scientific">Lodderomyces beijingensis</name>
    <dbReference type="NCBI Taxonomy" id="1775926"/>
    <lineage>
        <taxon>Eukaryota</taxon>
        <taxon>Fungi</taxon>
        <taxon>Dikarya</taxon>
        <taxon>Ascomycota</taxon>
        <taxon>Saccharomycotina</taxon>
        <taxon>Pichiomycetes</taxon>
        <taxon>Debaryomycetaceae</taxon>
        <taxon>Candida/Lodderomyces clade</taxon>
        <taxon>Lodderomyces</taxon>
    </lineage>
</organism>
<feature type="region of interest" description="Disordered" evidence="3">
    <location>
        <begin position="194"/>
        <end position="279"/>
    </location>
</feature>
<reference evidence="5 6" key="1">
    <citation type="submission" date="2024-03" db="EMBL/GenBank/DDBJ databases">
        <authorList>
            <person name="Brejova B."/>
        </authorList>
    </citation>
    <scope>NUCLEOTIDE SEQUENCE [LARGE SCALE GENOMIC DNA]</scope>
    <source>
        <strain evidence="5 6">CBS 14171</strain>
    </source>
</reference>
<dbReference type="SMART" id="SM00326">
    <property type="entry name" value="SH3"/>
    <property type="match status" value="1"/>
</dbReference>
<evidence type="ECO:0000256" key="2">
    <source>
        <dbReference type="PROSITE-ProRule" id="PRU00192"/>
    </source>
</evidence>
<protein>
    <recommendedName>
        <fullName evidence="4">SH3 domain-containing protein</fullName>
    </recommendedName>
</protein>
<gene>
    <name evidence="5" type="ORF">LODBEIA_P33440</name>
</gene>
<accession>A0ABP0ZSD1</accession>
<evidence type="ECO:0000313" key="5">
    <source>
        <dbReference type="EMBL" id="CAK9439120.1"/>
    </source>
</evidence>
<feature type="domain" description="SH3" evidence="4">
    <location>
        <begin position="124"/>
        <end position="187"/>
    </location>
</feature>
<proteinExistence type="predicted"/>
<dbReference type="GeneID" id="92208540"/>
<dbReference type="InterPro" id="IPR050670">
    <property type="entry name" value="STAM"/>
</dbReference>
<dbReference type="EMBL" id="OZ022408">
    <property type="protein sequence ID" value="CAK9439120.1"/>
    <property type="molecule type" value="Genomic_DNA"/>
</dbReference>
<evidence type="ECO:0000259" key="4">
    <source>
        <dbReference type="PROSITE" id="PS50002"/>
    </source>
</evidence>
<feature type="compositionally biased region" description="Low complexity" evidence="3">
    <location>
        <begin position="249"/>
        <end position="270"/>
    </location>
</feature>
<dbReference type="RefSeq" id="XP_066830282.1">
    <property type="nucleotide sequence ID" value="XM_066973444.1"/>
</dbReference>
<dbReference type="Proteomes" id="UP001497383">
    <property type="component" value="Chromosome 4"/>
</dbReference>
<keyword evidence="6" id="KW-1185">Reference proteome</keyword>
<dbReference type="PANTHER" id="PTHR45929:SF7">
    <property type="entry name" value="LAS SEVENTEEN-BINDING PROTEIN 1"/>
    <property type="match status" value="1"/>
</dbReference>
<dbReference type="SUPFAM" id="SSF50044">
    <property type="entry name" value="SH3-domain"/>
    <property type="match status" value="1"/>
</dbReference>
<feature type="compositionally biased region" description="Polar residues" evidence="3">
    <location>
        <begin position="65"/>
        <end position="77"/>
    </location>
</feature>
<evidence type="ECO:0000256" key="1">
    <source>
        <dbReference type="ARBA" id="ARBA00022443"/>
    </source>
</evidence>
<dbReference type="Pfam" id="PF00018">
    <property type="entry name" value="SH3_1"/>
    <property type="match status" value="1"/>
</dbReference>
<dbReference type="CDD" id="cd00174">
    <property type="entry name" value="SH3"/>
    <property type="match status" value="1"/>
</dbReference>
<dbReference type="Gene3D" id="2.30.30.40">
    <property type="entry name" value="SH3 Domains"/>
    <property type="match status" value="1"/>
</dbReference>
<dbReference type="InterPro" id="IPR001452">
    <property type="entry name" value="SH3_domain"/>
</dbReference>
<sequence>MSAALVNRSLTTVRTELEFLKDSDVITEALYDKLVSALPQKYKKDEKPWDVDVLGTSAPSVAPTKVTNSRQNSNKIPSFNIPDEPAPSYTVQANELSNPLSAMKIGPPAQPPQKEKMETPAPPPPVGYCEALYDYTAQEADDLNLKKGDKIAVVEHLSQDWWKGYHRDAGAAKAGVFPSNYVKVISVQEFDFAKKDSPSAPSPAHSNSYGPPAQFGAPQPQLQQQPSYGGGYAQFPPPNSGYLPPAQPYQPQYQVAPQQLAPVEQQQQQQHSSGGNAALKKYGGRFGEAALFGAGASVGANIVNSIF</sequence>
<dbReference type="PANTHER" id="PTHR45929">
    <property type="entry name" value="JAK PATHWAY SIGNAL TRANSDUCTION ADAPTOR MOLECULE"/>
    <property type="match status" value="1"/>
</dbReference>
<dbReference type="InterPro" id="IPR036028">
    <property type="entry name" value="SH3-like_dom_sf"/>
</dbReference>
<evidence type="ECO:0000256" key="3">
    <source>
        <dbReference type="SAM" id="MobiDB-lite"/>
    </source>
</evidence>
<keyword evidence="1 2" id="KW-0728">SH3 domain</keyword>
<name>A0ABP0ZSD1_9ASCO</name>
<dbReference type="PRINTS" id="PR00452">
    <property type="entry name" value="SH3DOMAIN"/>
</dbReference>